<dbReference type="InterPro" id="IPR011990">
    <property type="entry name" value="TPR-like_helical_dom_sf"/>
</dbReference>
<dbReference type="SUPFAM" id="SSF48452">
    <property type="entry name" value="TPR-like"/>
    <property type="match status" value="2"/>
</dbReference>
<dbReference type="KEGG" id="bbel:109486910"/>
<dbReference type="PANTHER" id="PTHR19959:SF119">
    <property type="entry name" value="FUNGAL LIPASE-LIKE DOMAIN-CONTAINING PROTEIN"/>
    <property type="match status" value="1"/>
</dbReference>
<dbReference type="InterPro" id="IPR027417">
    <property type="entry name" value="P-loop_NTPase"/>
</dbReference>
<dbReference type="Gene3D" id="1.25.40.10">
    <property type="entry name" value="Tetratricopeptide repeat domain"/>
    <property type="match status" value="4"/>
</dbReference>
<feature type="repeat" description="TPR" evidence="1">
    <location>
        <begin position="988"/>
        <end position="1021"/>
    </location>
</feature>
<dbReference type="Pfam" id="PF13476">
    <property type="entry name" value="AAA_23"/>
    <property type="match status" value="1"/>
</dbReference>
<dbReference type="GO" id="GO:0006302">
    <property type="term" value="P:double-strand break repair"/>
    <property type="evidence" value="ECO:0007669"/>
    <property type="project" value="InterPro"/>
</dbReference>
<dbReference type="GO" id="GO:0000781">
    <property type="term" value="C:chromosome, telomeric region"/>
    <property type="evidence" value="ECO:0007669"/>
    <property type="project" value="UniProtKB-SubCell"/>
</dbReference>
<dbReference type="PROSITE" id="PS50293">
    <property type="entry name" value="TPR_REGION"/>
    <property type="match status" value="3"/>
</dbReference>
<protein>
    <submittedName>
        <fullName evidence="4">Uncharacterized protein LOC109486910</fullName>
    </submittedName>
</protein>
<organism evidence="3 4">
    <name type="scientific">Branchiostoma belcheri</name>
    <name type="common">Amphioxus</name>
    <dbReference type="NCBI Taxonomy" id="7741"/>
    <lineage>
        <taxon>Eukaryota</taxon>
        <taxon>Metazoa</taxon>
        <taxon>Chordata</taxon>
        <taxon>Cephalochordata</taxon>
        <taxon>Leptocardii</taxon>
        <taxon>Amphioxiformes</taxon>
        <taxon>Branchiostomatidae</taxon>
        <taxon>Branchiostoma</taxon>
    </lineage>
</organism>
<dbReference type="Gene3D" id="3.40.50.300">
    <property type="entry name" value="P-loop containing nucleotide triphosphate hydrolases"/>
    <property type="match status" value="1"/>
</dbReference>
<dbReference type="InterPro" id="IPR019734">
    <property type="entry name" value="TPR_rpt"/>
</dbReference>
<feature type="repeat" description="TPR" evidence="1">
    <location>
        <begin position="856"/>
        <end position="889"/>
    </location>
</feature>
<reference evidence="4" key="1">
    <citation type="submission" date="2025-08" db="UniProtKB">
        <authorList>
            <consortium name="RefSeq"/>
        </authorList>
    </citation>
    <scope>IDENTIFICATION</scope>
    <source>
        <tissue evidence="4">Gonad</tissue>
    </source>
</reference>
<dbReference type="PANTHER" id="PTHR19959">
    <property type="entry name" value="KINESIN LIGHT CHAIN"/>
    <property type="match status" value="1"/>
</dbReference>
<proteinExistence type="predicted"/>
<dbReference type="InterPro" id="IPR038729">
    <property type="entry name" value="Rad50/SbcC_AAA"/>
</dbReference>
<dbReference type="SUPFAM" id="SSF52540">
    <property type="entry name" value="P-loop containing nucleoside triphosphate hydrolases"/>
    <property type="match status" value="1"/>
</dbReference>
<gene>
    <name evidence="4" type="primary">LOC109486910</name>
</gene>
<dbReference type="Pfam" id="PF13424">
    <property type="entry name" value="TPR_12"/>
    <property type="match status" value="5"/>
</dbReference>
<feature type="repeat" description="TPR" evidence="1">
    <location>
        <begin position="768"/>
        <end position="801"/>
    </location>
</feature>
<feature type="repeat" description="TPR" evidence="1">
    <location>
        <begin position="812"/>
        <end position="845"/>
    </location>
</feature>
<keyword evidence="3" id="KW-1185">Reference proteome</keyword>
<evidence type="ECO:0000313" key="3">
    <source>
        <dbReference type="Proteomes" id="UP000515135"/>
    </source>
</evidence>
<accession>A0A6P5ATJ3</accession>
<evidence type="ECO:0000259" key="2">
    <source>
        <dbReference type="Pfam" id="PF13476"/>
    </source>
</evidence>
<dbReference type="RefSeq" id="XP_019646377.1">
    <property type="nucleotide sequence ID" value="XM_019790818.1"/>
</dbReference>
<keyword evidence="1" id="KW-0802">TPR repeat</keyword>
<dbReference type="Gene3D" id="1.10.10.10">
    <property type="entry name" value="Winged helix-like DNA-binding domain superfamily/Winged helix DNA-binding domain"/>
    <property type="match status" value="1"/>
</dbReference>
<feature type="repeat" description="TPR" evidence="1">
    <location>
        <begin position="680"/>
        <end position="713"/>
    </location>
</feature>
<dbReference type="SUPFAM" id="SSF81901">
    <property type="entry name" value="HCP-like"/>
    <property type="match status" value="1"/>
</dbReference>
<feature type="repeat" description="TPR" evidence="1">
    <location>
        <begin position="1032"/>
        <end position="1065"/>
    </location>
</feature>
<sequence length="1126" mass="126969">MRVPNAVVLVVGTHLDKIGQEVADKKLKDILRRIGEGEDERLRNISLRIAELEEKEEGGVLTLAEAETQLEPLRNKAHVKLRIWPVGISLSSGEGLLGFGRLREELMEIVTGQDYFAQVGRTIPRAWKEVENLLMDYKGRGDNSVFKHGDMKLSDAVERILRETEVRSREDAEEILRYLHGLGVIIWYHEIDCLKDRIFVDIFKVLGPPPWMLDKSMPVCSTSASKESLNGQLKGWTDWNGTLATLTVEHLQGFKDKKTVHLHPETTAIIGPNSSGKTTLIRAWLLFATLSYETSSRSSGTQGRPTSERDEHKLISNSTITDIFALADIRDFWYRRNTKKPVKISGIDTDENELHFIINYVTGGTLVRVDKTTSVKSFSHSHIGYSHRPVLAVMNNVKSDAYKPQVPVKVPVPSFPVVRLDHTLVFSMLCELQKDKTYWKWLTAMLESVQPGCAIRVINGIGCIGEKVIMVRERFVDIPLQTCDSGLLQIIAVLVFVLHSLKSFSQHKPFSFDFNRPIATVLLDDIAGFLGSDIFGKLSKCLTSRINCLIAISTLWDEVANECERKISLQSPSSRSHPVEDLMMVSIYGAGTAHPERARSLALEDLGNHKAVSYYEQSLQKRKSMHGEDIEHPEITNLEAIHGNARSDLGDHMKAVSYYEQALEMKLSIHGEDTEHPDIAKSLHNLGATWSDRGDHRKAISYFEQALQMMRSIHGEDTKHPDIAMLLNNLGTTWSELGDHRKAVSYYEQSLQMMRSFHGEDTEHPDIAASLNNLGVACRERGDYRKAVSYYEQALQMRRSIHGEDTEHPDIAASLNNLGNAWVHLGDYRKAASYHEQSLQMRLSIHGEDTEHPHIAASLHNLGTTWSELGDYRKAISYFEQTLQMRRSIHGEDTEHPDIAMLLNNLGAAWRNLGDHRKAVSYHEQSLQIRRSIHGEDTEHPDIAESLNNLGNAWSGLGDHRKAVSYHEQSLQMMRRIHGEDTEHPDIAASLNNLGSAWSDLGDYIKAVSYFEQSLQMMRSFHGEDTEHPDIAASLNNLGNAWSGLGDHRKAVSYLEQALQMRRRIHVEDTEHPAIVLSLHNLVAANIHLGDHRKALSYQKQALQMMLHKMNSLGPVTPVITKIETG</sequence>
<feature type="domain" description="Rad50/SbcC-type AAA" evidence="2">
    <location>
        <begin position="246"/>
        <end position="319"/>
    </location>
</feature>
<dbReference type="InterPro" id="IPR036388">
    <property type="entry name" value="WH-like_DNA-bd_sf"/>
</dbReference>
<dbReference type="GeneID" id="109486910"/>
<dbReference type="GO" id="GO:0016887">
    <property type="term" value="F:ATP hydrolysis activity"/>
    <property type="evidence" value="ECO:0007669"/>
    <property type="project" value="InterPro"/>
</dbReference>
<dbReference type="AlphaFoldDB" id="A0A6P5ATJ3"/>
<feature type="repeat" description="TPR" evidence="1">
    <location>
        <begin position="900"/>
        <end position="933"/>
    </location>
</feature>
<name>A0A6P5ATJ3_BRABE</name>
<dbReference type="OrthoDB" id="40118at2759"/>
<evidence type="ECO:0000256" key="1">
    <source>
        <dbReference type="PROSITE-ProRule" id="PRU00339"/>
    </source>
</evidence>
<feature type="repeat" description="TPR" evidence="1">
    <location>
        <begin position="724"/>
        <end position="757"/>
    </location>
</feature>
<evidence type="ECO:0000313" key="4">
    <source>
        <dbReference type="RefSeq" id="XP_019646377.1"/>
    </source>
</evidence>
<dbReference type="PROSITE" id="PS50005">
    <property type="entry name" value="TPR"/>
    <property type="match status" value="8"/>
</dbReference>
<dbReference type="SMART" id="SM00028">
    <property type="entry name" value="TPR"/>
    <property type="match status" value="10"/>
</dbReference>
<dbReference type="Proteomes" id="UP000515135">
    <property type="component" value="Unplaced"/>
</dbReference>